<dbReference type="InterPro" id="IPR036864">
    <property type="entry name" value="Zn2-C6_fun-type_DNA-bd_sf"/>
</dbReference>
<evidence type="ECO:0000256" key="1">
    <source>
        <dbReference type="ARBA" id="ARBA00023015"/>
    </source>
</evidence>
<dbReference type="Gene3D" id="4.10.240.10">
    <property type="entry name" value="Zn(2)-C6 fungal-type DNA-binding domain"/>
    <property type="match status" value="1"/>
</dbReference>
<dbReference type="OrthoDB" id="4937900at2759"/>
<name>A0A0U1LK43_TALIS</name>
<dbReference type="AlphaFoldDB" id="A0A0U1LK43"/>
<reference evidence="6 7" key="1">
    <citation type="submission" date="2015-04" db="EMBL/GenBank/DDBJ databases">
        <authorList>
            <person name="Syromyatnikov M.Y."/>
            <person name="Popov V.N."/>
        </authorList>
    </citation>
    <scope>NUCLEOTIDE SEQUENCE [LARGE SCALE GENOMIC DNA]</scope>
    <source>
        <strain evidence="6">WF-38-12</strain>
    </source>
</reference>
<dbReference type="GO" id="GO:0001228">
    <property type="term" value="F:DNA-binding transcription activator activity, RNA polymerase II-specific"/>
    <property type="evidence" value="ECO:0007669"/>
    <property type="project" value="TreeGrafter"/>
</dbReference>
<keyword evidence="4" id="KW-0539">Nucleus</keyword>
<evidence type="ECO:0000313" key="6">
    <source>
        <dbReference type="EMBL" id="CRG83389.1"/>
    </source>
</evidence>
<dbReference type="OMA" id="RHSECEY"/>
<dbReference type="InterPro" id="IPR001138">
    <property type="entry name" value="Zn2Cys6_DnaBD"/>
</dbReference>
<accession>A0A0U1LK43</accession>
<sequence>MVVNRRSHCKSRHGCLNCKQRRVKCDETRPSCLNCGKRNATCIYEAAVALVWKEENAPTKRSPKNQRSDIFTILDGMTVSQGGSTVPPMEDTVLNLELMMHWCNHTHKTPARNEATAWIWRQLVPQEAFSHQFLLWAMLALSALDLARSKQDGHRSMYLNTAALYQTRALTLFRQVLQDVNPSNAKAIFAFSAIVAVYAFGSCDGPNMSDPIQDINHVLMLVRGTSQVIACVSPTLLDNEFAPLLQVDEDQREITPDVAAALTHLHTLNDSIQNGIETHIAYREAIQRLGEMIATFHSGKISMTLCGKWAIKLSPLFLDCLQERQPLALIVLAHYCVLLHYLRRYWCLAPWPTRVFQAVWDTLDEKGQESLRWPMEQIFSQDHSSGE</sequence>
<keyword evidence="1" id="KW-0805">Transcription regulation</keyword>
<keyword evidence="2" id="KW-0238">DNA-binding</keyword>
<dbReference type="Proteomes" id="UP000054383">
    <property type="component" value="Unassembled WGS sequence"/>
</dbReference>
<dbReference type="SUPFAM" id="SSF57701">
    <property type="entry name" value="Zn2/Cys6 DNA-binding domain"/>
    <property type="match status" value="1"/>
</dbReference>
<dbReference type="PANTHER" id="PTHR47784">
    <property type="entry name" value="STEROL UPTAKE CONTROL PROTEIN 2"/>
    <property type="match status" value="1"/>
</dbReference>
<dbReference type="PANTHER" id="PTHR47784:SF5">
    <property type="entry name" value="STEROL UPTAKE CONTROL PROTEIN 2"/>
    <property type="match status" value="1"/>
</dbReference>
<organism evidence="6 7">
    <name type="scientific">Talaromyces islandicus</name>
    <name type="common">Penicillium islandicum</name>
    <dbReference type="NCBI Taxonomy" id="28573"/>
    <lineage>
        <taxon>Eukaryota</taxon>
        <taxon>Fungi</taxon>
        <taxon>Dikarya</taxon>
        <taxon>Ascomycota</taxon>
        <taxon>Pezizomycotina</taxon>
        <taxon>Eurotiomycetes</taxon>
        <taxon>Eurotiomycetidae</taxon>
        <taxon>Eurotiales</taxon>
        <taxon>Trichocomaceae</taxon>
        <taxon>Talaromyces</taxon>
        <taxon>Talaromyces sect. Islandici</taxon>
    </lineage>
</organism>
<dbReference type="PROSITE" id="PS50048">
    <property type="entry name" value="ZN2_CY6_FUNGAL_2"/>
    <property type="match status" value="1"/>
</dbReference>
<keyword evidence="7" id="KW-1185">Reference proteome</keyword>
<protein>
    <submittedName>
        <fullName evidence="6">Putative transcriptional regulatory protein YLL054C</fullName>
    </submittedName>
</protein>
<dbReference type="CDD" id="cd00067">
    <property type="entry name" value="GAL4"/>
    <property type="match status" value="1"/>
</dbReference>
<evidence type="ECO:0000256" key="3">
    <source>
        <dbReference type="ARBA" id="ARBA00023163"/>
    </source>
</evidence>
<dbReference type="STRING" id="28573.A0A0U1LK43"/>
<gene>
    <name evidence="6" type="ORF">PISL3812_00740</name>
</gene>
<dbReference type="GO" id="GO:0008270">
    <property type="term" value="F:zinc ion binding"/>
    <property type="evidence" value="ECO:0007669"/>
    <property type="project" value="InterPro"/>
</dbReference>
<dbReference type="PROSITE" id="PS00463">
    <property type="entry name" value="ZN2_CY6_FUNGAL_1"/>
    <property type="match status" value="1"/>
</dbReference>
<dbReference type="SMART" id="SM00066">
    <property type="entry name" value="GAL4"/>
    <property type="match status" value="1"/>
</dbReference>
<evidence type="ECO:0000256" key="2">
    <source>
        <dbReference type="ARBA" id="ARBA00023125"/>
    </source>
</evidence>
<feature type="domain" description="Zn(2)-C6 fungal-type" evidence="5">
    <location>
        <begin position="14"/>
        <end position="44"/>
    </location>
</feature>
<dbReference type="GO" id="GO:0003677">
    <property type="term" value="F:DNA binding"/>
    <property type="evidence" value="ECO:0007669"/>
    <property type="project" value="UniProtKB-KW"/>
</dbReference>
<dbReference type="EMBL" id="CVMT01000001">
    <property type="protein sequence ID" value="CRG83389.1"/>
    <property type="molecule type" value="Genomic_DNA"/>
</dbReference>
<keyword evidence="3" id="KW-0804">Transcription</keyword>
<proteinExistence type="predicted"/>
<evidence type="ECO:0000313" key="7">
    <source>
        <dbReference type="Proteomes" id="UP000054383"/>
    </source>
</evidence>
<evidence type="ECO:0000256" key="4">
    <source>
        <dbReference type="ARBA" id="ARBA00023242"/>
    </source>
</evidence>
<evidence type="ECO:0000259" key="5">
    <source>
        <dbReference type="PROSITE" id="PS50048"/>
    </source>
</evidence>
<dbReference type="InterPro" id="IPR053157">
    <property type="entry name" value="Sterol_Uptake_Regulator"/>
</dbReference>
<dbReference type="Pfam" id="PF00172">
    <property type="entry name" value="Zn_clus"/>
    <property type="match status" value="1"/>
</dbReference>